<gene>
    <name evidence="1" type="ORF">HDC09246</name>
</gene>
<accession>Q6ILJ7</accession>
<dbReference type="EMBL" id="BK002019">
    <property type="protein sequence ID" value="DAA02864.1"/>
    <property type="molecule type" value="Genomic_DNA"/>
</dbReference>
<proteinExistence type="predicted"/>
<name>Q6ILJ7_DROME</name>
<organism evidence="1">
    <name type="scientific">Drosophila melanogaster</name>
    <name type="common">Fruit fly</name>
    <dbReference type="NCBI Taxonomy" id="7227"/>
    <lineage>
        <taxon>Eukaryota</taxon>
        <taxon>Metazoa</taxon>
        <taxon>Ecdysozoa</taxon>
        <taxon>Arthropoda</taxon>
        <taxon>Hexapoda</taxon>
        <taxon>Insecta</taxon>
        <taxon>Pterygota</taxon>
        <taxon>Neoptera</taxon>
        <taxon>Endopterygota</taxon>
        <taxon>Diptera</taxon>
        <taxon>Brachycera</taxon>
        <taxon>Muscomorpha</taxon>
        <taxon>Ephydroidea</taxon>
        <taxon>Drosophilidae</taxon>
        <taxon>Drosophila</taxon>
        <taxon>Sophophora</taxon>
    </lineage>
</organism>
<evidence type="ECO:0000313" key="1">
    <source>
        <dbReference type="EMBL" id="DAA02864.1"/>
    </source>
</evidence>
<protein>
    <submittedName>
        <fullName evidence="1">HDC09246</fullName>
    </submittedName>
</protein>
<dbReference type="AlphaFoldDB" id="Q6ILJ7"/>
<sequence length="118" mass="13077">MAGVKLNSKSSFGIQVLRYTAARTYGEGVLRYGVRCAAYGVCTTAESHAHSFAAACLRPTTSAVVWQCHWQKQQAIMPHSSEPEPTCPGYGIRDTGHGTQTPNHTHCHTHTRIRIRRR</sequence>
<reference evidence="1" key="1">
    <citation type="journal article" date="2003" name="Genome Biol.">
        <title>An integrated gene annotation and transcriptional profiling approach towards the full gene content of the Drosophila genome.</title>
        <authorList>
            <person name="Hild M."/>
            <person name="Beckmann B."/>
            <person name="Haas S.A."/>
            <person name="Koch B."/>
            <person name="Solovyev V."/>
            <person name="Busold C."/>
            <person name="Fellenberg K."/>
            <person name="Boutros M."/>
            <person name="Vingron M."/>
            <person name="Sauer F."/>
            <person name="Hoheisel J.D."/>
            <person name="Paro R."/>
        </authorList>
    </citation>
    <scope>NUCLEOTIDE SEQUENCE</scope>
</reference>